<dbReference type="EMBL" id="VCHE01000024">
    <property type="protein sequence ID" value="KAB2576412.1"/>
    <property type="molecule type" value="Genomic_DNA"/>
</dbReference>
<accession>A0A5N5DH93</accession>
<protein>
    <recommendedName>
        <fullName evidence="3">BTB domain-containing protein</fullName>
    </recommendedName>
</protein>
<dbReference type="Proteomes" id="UP000325902">
    <property type="component" value="Unassembled WGS sequence"/>
</dbReference>
<organism evidence="1 2">
    <name type="scientific">Lasiodiplodia theobromae</name>
    <dbReference type="NCBI Taxonomy" id="45133"/>
    <lineage>
        <taxon>Eukaryota</taxon>
        <taxon>Fungi</taxon>
        <taxon>Dikarya</taxon>
        <taxon>Ascomycota</taxon>
        <taxon>Pezizomycotina</taxon>
        <taxon>Dothideomycetes</taxon>
        <taxon>Dothideomycetes incertae sedis</taxon>
        <taxon>Botryosphaeriales</taxon>
        <taxon>Botryosphaeriaceae</taxon>
        <taxon>Lasiodiplodia</taxon>
    </lineage>
</organism>
<keyword evidence="2" id="KW-1185">Reference proteome</keyword>
<proteinExistence type="predicted"/>
<sequence>MSPNKRSTSPVTEIAPPAKKAKAANDFPLFDDGDVTICMGNLVMKLHSKTLRDSCEYFANFEELPTRFVLKLNTASYAESYILVPATSDGNGVSDNESQKDDFEDALTVNENIFRLLYHKPISCTTQTPFSEITALAKVYGCIDAIRDDLITALLRVSLGSQMFRDGPDRLLYTGYYLRDKAIFTEALVHTVGQRKCDSEYIPGNVKGLVTKGVAELEDKVGQCWEAAIRCCEADTISNAVAATLLRQYLDKRIPCILGSPLRTEVYNVFAALHRMEDVKVLLEIDLMTQVDTIDDALGAGVSFLRSFDADRLFEIEPSGDTQRSINKGLDCGVSRDEVVEELSDILKQVQYSIKPLFKGDRNVGYFTCFQFEGPFPWESLTDSSGNGAHPQMLCSDQPRFATV</sequence>
<dbReference type="PANTHER" id="PTHR38119">
    <property type="entry name" value="BTB DOMAIN-CONTAINING PROTEIN-RELATED"/>
    <property type="match status" value="1"/>
</dbReference>
<gene>
    <name evidence="1" type="ORF">DBV05_g5002</name>
</gene>
<name>A0A5N5DH93_9PEZI</name>
<comment type="caution">
    <text evidence="1">The sequence shown here is derived from an EMBL/GenBank/DDBJ whole genome shotgun (WGS) entry which is preliminary data.</text>
</comment>
<dbReference type="PANTHER" id="PTHR38119:SF1">
    <property type="entry name" value="BTB DOMAIN-CONTAINING PROTEIN"/>
    <property type="match status" value="1"/>
</dbReference>
<dbReference type="AlphaFoldDB" id="A0A5N5DH93"/>
<evidence type="ECO:0008006" key="3">
    <source>
        <dbReference type="Google" id="ProtNLM"/>
    </source>
</evidence>
<evidence type="ECO:0000313" key="1">
    <source>
        <dbReference type="EMBL" id="KAB2576412.1"/>
    </source>
</evidence>
<evidence type="ECO:0000313" key="2">
    <source>
        <dbReference type="Proteomes" id="UP000325902"/>
    </source>
</evidence>
<dbReference type="OrthoDB" id="2129688at2759"/>
<reference evidence="1 2" key="1">
    <citation type="journal article" date="2019" name="Sci. Rep.">
        <title>A multi-omics analysis of the grapevine pathogen Lasiodiplodia theobromae reveals that temperature affects the expression of virulence- and pathogenicity-related genes.</title>
        <authorList>
            <person name="Felix C."/>
            <person name="Meneses R."/>
            <person name="Goncalves M.F.M."/>
            <person name="Tilleman L."/>
            <person name="Duarte A.S."/>
            <person name="Jorrin-Novo J.V."/>
            <person name="Van de Peer Y."/>
            <person name="Deforce D."/>
            <person name="Van Nieuwerburgh F."/>
            <person name="Esteves A.C."/>
            <person name="Alves A."/>
        </authorList>
    </citation>
    <scope>NUCLEOTIDE SEQUENCE [LARGE SCALE GENOMIC DNA]</scope>
    <source>
        <strain evidence="1 2">LA-SOL3</strain>
    </source>
</reference>